<keyword evidence="3" id="KW-1185">Reference proteome</keyword>
<sequence length="411" mass="44648">MVKINYTIRKALGSLIFLGMIFALLTPVSASSGATLKVDVLDYDPYPAEIGKYVDVRVKVENIGYGRADAVSLKIEPEYPLSLDSEGNAVRSIGILAPEKAVVHEYRLFVDEDARVGTGSIDVLYKADDGDAWFKKTVDLRVGSNTFDSKGTIQLGEISSDPAVLMPGDRGTVTLSLMNTAATSTVTIDGKEYDTNARVQSASLRGTDGISVTSDNYEGSGIIGSGDSLFLNYNIVVDENVEDGTYYLDLSMVGNSHAYNSNWRIPVRVDSSPVKVIPSKPLTITNGEGVFEFDVANSHPNTLNSVSVRLISEDLEFSPEEYYIGSMGPDELFTIQIKARGTSSDSSIPMYIQIDYRNGINSHSNQEDMREVNMVQEDNGNTGTLAVAAIGIVLFLGLPAVVLHRRKKQNK</sequence>
<protein>
    <submittedName>
        <fullName evidence="2">Uncharacterized protein</fullName>
    </submittedName>
</protein>
<dbReference type="PANTHER" id="PTHR35902:SF3">
    <property type="entry name" value="NPCBM-ASSOCIATED, NEW3 DOMAIN OF ALPHA-GALACTOSIDASE"/>
    <property type="match status" value="1"/>
</dbReference>
<name>A0A4E0R0J7_9EURY</name>
<keyword evidence="1" id="KW-1133">Transmembrane helix</keyword>
<organism evidence="2 3">
    <name type="scientific">Methanolobus halotolerans</name>
    <dbReference type="NCBI Taxonomy" id="2052935"/>
    <lineage>
        <taxon>Archaea</taxon>
        <taxon>Methanobacteriati</taxon>
        <taxon>Methanobacteriota</taxon>
        <taxon>Stenosarchaea group</taxon>
        <taxon>Methanomicrobia</taxon>
        <taxon>Methanosarcinales</taxon>
        <taxon>Methanosarcinaceae</taxon>
        <taxon>Methanolobus</taxon>
    </lineage>
</organism>
<evidence type="ECO:0000313" key="2">
    <source>
        <dbReference type="EMBL" id="TGC09856.1"/>
    </source>
</evidence>
<accession>A0A4E0R0J7</accession>
<dbReference type="EMBL" id="PGGK01000004">
    <property type="protein sequence ID" value="TGC09856.1"/>
    <property type="molecule type" value="Genomic_DNA"/>
</dbReference>
<dbReference type="RefSeq" id="WP_135389201.1">
    <property type="nucleotide sequence ID" value="NZ_PGGK01000004.1"/>
</dbReference>
<reference evidence="2 3" key="1">
    <citation type="submission" date="2017-11" db="EMBL/GenBank/DDBJ databases">
        <title>Isolation and Characterization of Methanogenic Archaea from Saline Meromictic Lake at Siberia.</title>
        <authorList>
            <person name="Shen Y."/>
            <person name="Huang H.-H."/>
            <person name="Lai M.-C."/>
            <person name="Chen S.-C."/>
        </authorList>
    </citation>
    <scope>NUCLEOTIDE SEQUENCE [LARGE SCALE GENOMIC DNA]</scope>
    <source>
        <strain evidence="2 3">SY-01</strain>
    </source>
</reference>
<evidence type="ECO:0000313" key="3">
    <source>
        <dbReference type="Proteomes" id="UP000297295"/>
    </source>
</evidence>
<proteinExistence type="predicted"/>
<gene>
    <name evidence="2" type="ORF">CUN85_04815</name>
</gene>
<dbReference type="Proteomes" id="UP000297295">
    <property type="component" value="Unassembled WGS sequence"/>
</dbReference>
<dbReference type="AlphaFoldDB" id="A0A4E0R0J7"/>
<dbReference type="OrthoDB" id="65070at2157"/>
<keyword evidence="1" id="KW-0812">Transmembrane</keyword>
<keyword evidence="1" id="KW-0472">Membrane</keyword>
<comment type="caution">
    <text evidence="2">The sequence shown here is derived from an EMBL/GenBank/DDBJ whole genome shotgun (WGS) entry which is preliminary data.</text>
</comment>
<evidence type="ECO:0000256" key="1">
    <source>
        <dbReference type="SAM" id="Phobius"/>
    </source>
</evidence>
<dbReference type="PANTHER" id="PTHR35902">
    <property type="entry name" value="S-LAYER DOMAIN-LIKE PROTEIN-RELATED"/>
    <property type="match status" value="1"/>
</dbReference>
<feature type="transmembrane region" description="Helical" evidence="1">
    <location>
        <begin position="383"/>
        <end position="403"/>
    </location>
</feature>